<dbReference type="EMBL" id="JACYTQ010000002">
    <property type="protein sequence ID" value="MBD8488147.1"/>
    <property type="molecule type" value="Genomic_DNA"/>
</dbReference>
<feature type="chain" id="PRO_5046776104" evidence="1">
    <location>
        <begin position="22"/>
        <end position="155"/>
    </location>
</feature>
<gene>
    <name evidence="2" type="ORF">IFO69_05250</name>
</gene>
<organism evidence="2 3">
    <name type="scientific">Echinicola arenosa</name>
    <dbReference type="NCBI Taxonomy" id="2774144"/>
    <lineage>
        <taxon>Bacteria</taxon>
        <taxon>Pseudomonadati</taxon>
        <taxon>Bacteroidota</taxon>
        <taxon>Cytophagia</taxon>
        <taxon>Cytophagales</taxon>
        <taxon>Cyclobacteriaceae</taxon>
        <taxon>Echinicola</taxon>
    </lineage>
</organism>
<dbReference type="Proteomes" id="UP000647133">
    <property type="component" value="Unassembled WGS sequence"/>
</dbReference>
<accession>A0ABR9AIK2</accession>
<keyword evidence="1" id="KW-0732">Signal</keyword>
<comment type="caution">
    <text evidence="2">The sequence shown here is derived from an EMBL/GenBank/DDBJ whole genome shotgun (WGS) entry which is preliminary data.</text>
</comment>
<evidence type="ECO:0000313" key="3">
    <source>
        <dbReference type="Proteomes" id="UP000647133"/>
    </source>
</evidence>
<evidence type="ECO:0000256" key="1">
    <source>
        <dbReference type="SAM" id="SignalP"/>
    </source>
</evidence>
<feature type="signal peptide" evidence="1">
    <location>
        <begin position="1"/>
        <end position="21"/>
    </location>
</feature>
<evidence type="ECO:0000313" key="2">
    <source>
        <dbReference type="EMBL" id="MBD8488147.1"/>
    </source>
</evidence>
<keyword evidence="3" id="KW-1185">Reference proteome</keyword>
<name>A0ABR9AIK2_9BACT</name>
<sequence>MKLILNLLILLTTIAINNVHAQSSVPDTYQLVKGGKSYPKINLYLFYNPDHGWTKDTINNKTVFKNGKDLFSLAPSKTQGIEISEDEYDEIEFTNVKNLYEIESLEINKRSEQIEKTEKRKLIPQLDHRVLKLHLIKEYNGSYYVYIVDWTSLTY</sequence>
<reference evidence="2 3" key="1">
    <citation type="submission" date="2020-09" db="EMBL/GenBank/DDBJ databases">
        <title>Echinicola sp. CAU 1574 isolated from sand of Sido Beach.</title>
        <authorList>
            <person name="Kim W."/>
        </authorList>
    </citation>
    <scope>NUCLEOTIDE SEQUENCE [LARGE SCALE GENOMIC DNA]</scope>
    <source>
        <strain evidence="2 3">CAU 1574</strain>
    </source>
</reference>
<protein>
    <submittedName>
        <fullName evidence="2">Uncharacterized protein</fullName>
    </submittedName>
</protein>
<dbReference type="RefSeq" id="WP_192009041.1">
    <property type="nucleotide sequence ID" value="NZ_JACYTQ010000002.1"/>
</dbReference>
<proteinExistence type="predicted"/>